<evidence type="ECO:0008006" key="5">
    <source>
        <dbReference type="Google" id="ProtNLM"/>
    </source>
</evidence>
<evidence type="ECO:0000313" key="4">
    <source>
        <dbReference type="Proteomes" id="UP000659344"/>
    </source>
</evidence>
<feature type="domain" description="Glycosyltransferase Maf N-terminal" evidence="2">
    <location>
        <begin position="51"/>
        <end position="190"/>
    </location>
</feature>
<sequence>MKIIDNNIKYLRANYPELLKVVKGNAEHIGYELTVTKNQEPNLVLVKDNKTFYLHSKYNAVEEAKKWIISLGAELLQVEHLLIIGCGMGYYLDEVLECSTASNIYVYEPDIHIFNAWVHSRDVQKVLTNQRIRLFVVGEDDLLQTQFTMHISEYANKSMSIIAPPIYNKLFHSIIDNVQHKMKESLYIQMVNQVTMDTFQREWVANILYNLPYVVISTPASKLKGGARDVPVIIVGSGPSLQYDISYLRDLQSKCLVIAAGSSIQALEHHGIIPHMVVSIDGGIWNYKVFENVDTSKSPLLYSPQINHKVLEHFDAPLIVAALSYDSVTPKLVEAEAIPVFRSATSVTGIALQVAAYMGATEIVLMGQDLSYPDKQFYSSGVTHISEEQIAELLSDATELIPNVDGGQNSTTMKMKITLDDMELQIKLISLNNVKIINSSRHGAVIEGTEWIAMDDLARRWGRLPKVDFDLHSLLIHLTDEEKLVKLNQLKVEFNSLSKQTKDFGKRIKDLLSNINTLADKLANSNIKTISSRLVEIDRLWTRITRQPVFETVYSFSLRHYINNYMKHVTEIVETENVRSKSTLIVNHLGTLVRVMDDFTPELIEILSDAINRLNSLLDEKGEKTS</sequence>
<evidence type="ECO:0000313" key="3">
    <source>
        <dbReference type="EMBL" id="GGH33047.1"/>
    </source>
</evidence>
<dbReference type="PANTHER" id="PTHR41786">
    <property type="entry name" value="MOTILITY ACCESSORY FACTOR MAF"/>
    <property type="match status" value="1"/>
</dbReference>
<evidence type="ECO:0000259" key="1">
    <source>
        <dbReference type="Pfam" id="PF01973"/>
    </source>
</evidence>
<reference evidence="4" key="1">
    <citation type="journal article" date="2019" name="Int. J. Syst. Evol. Microbiol.">
        <title>The Global Catalogue of Microorganisms (GCM) 10K type strain sequencing project: providing services to taxonomists for standard genome sequencing and annotation.</title>
        <authorList>
            <consortium name="The Broad Institute Genomics Platform"/>
            <consortium name="The Broad Institute Genome Sequencing Center for Infectious Disease"/>
            <person name="Wu L."/>
            <person name="Ma J."/>
        </authorList>
    </citation>
    <scope>NUCLEOTIDE SEQUENCE [LARGE SCALE GENOMIC DNA]</scope>
    <source>
        <strain evidence="4">CGMCC 1.12769</strain>
    </source>
</reference>
<dbReference type="Gene3D" id="3.90.1480.10">
    <property type="entry name" value="Alpha-2,3-sialyltransferase"/>
    <property type="match status" value="1"/>
</dbReference>
<name>A0ABQ1YQE0_9BACL</name>
<dbReference type="PANTHER" id="PTHR41786:SF1">
    <property type="entry name" value="6-HYDROXYMETHYLPTERIN DIPHOSPHOKINASE MPTE-LIKE DOMAIN-CONTAINING PROTEIN"/>
    <property type="match status" value="1"/>
</dbReference>
<organism evidence="3 4">
    <name type="scientific">Paenibacillus segetis</name>
    <dbReference type="NCBI Taxonomy" id="1325360"/>
    <lineage>
        <taxon>Bacteria</taxon>
        <taxon>Bacillati</taxon>
        <taxon>Bacillota</taxon>
        <taxon>Bacilli</taxon>
        <taxon>Bacillales</taxon>
        <taxon>Paenibacillaceae</taxon>
        <taxon>Paenibacillus</taxon>
    </lineage>
</organism>
<dbReference type="InterPro" id="IPR045376">
    <property type="entry name" value="Maf_N"/>
</dbReference>
<comment type="caution">
    <text evidence="3">The sequence shown here is derived from an EMBL/GenBank/DDBJ whole genome shotgun (WGS) entry which is preliminary data.</text>
</comment>
<accession>A0ABQ1YQE0</accession>
<evidence type="ECO:0000259" key="2">
    <source>
        <dbReference type="Pfam" id="PF20157"/>
    </source>
</evidence>
<keyword evidence="4" id="KW-1185">Reference proteome</keyword>
<dbReference type="Proteomes" id="UP000659344">
    <property type="component" value="Unassembled WGS sequence"/>
</dbReference>
<dbReference type="InterPro" id="IPR002826">
    <property type="entry name" value="MptE-like"/>
</dbReference>
<protein>
    <recommendedName>
        <fullName evidence="5">DUF115 domain-containing protein</fullName>
    </recommendedName>
</protein>
<dbReference type="RefSeq" id="WP_188541398.1">
    <property type="nucleotide sequence ID" value="NZ_BMFT01000002.1"/>
</dbReference>
<gene>
    <name evidence="3" type="ORF">GCM10008013_37850</name>
</gene>
<dbReference type="Pfam" id="PF20157">
    <property type="entry name" value="Maf_flag10_N"/>
    <property type="match status" value="1"/>
</dbReference>
<dbReference type="Pfam" id="PF01973">
    <property type="entry name" value="MptE-like"/>
    <property type="match status" value="1"/>
</dbReference>
<feature type="domain" description="6-hydroxymethylpterin diphosphokinase MptE-like" evidence="1">
    <location>
        <begin position="206"/>
        <end position="374"/>
    </location>
</feature>
<proteinExistence type="predicted"/>
<dbReference type="EMBL" id="BMFT01000002">
    <property type="protein sequence ID" value="GGH33047.1"/>
    <property type="molecule type" value="Genomic_DNA"/>
</dbReference>